<reference evidence="4" key="1">
    <citation type="journal article" date="2011" name="MBio">
        <title>Novel metabolic attributes of the genus Cyanothece, comprising a group of unicellular nitrogen-fixing Cyanobacteria.</title>
        <authorList>
            <person name="Bandyopadhyay A."/>
            <person name="Elvitigala T."/>
            <person name="Welsh E."/>
            <person name="Stockel J."/>
            <person name="Liberton M."/>
            <person name="Min H."/>
            <person name="Sherman L.A."/>
            <person name="Pakrasi H.B."/>
        </authorList>
    </citation>
    <scope>NUCLEOTIDE SEQUENCE [LARGE SCALE GENOMIC DNA]</scope>
    <source>
        <strain evidence="4">PCC 7822</strain>
        <plasmid evidence="4">Cy782201</plasmid>
    </source>
</reference>
<dbReference type="InterPro" id="IPR028098">
    <property type="entry name" value="Glyco_trans_4-like_N"/>
</dbReference>
<keyword evidence="3" id="KW-0808">Transferase</keyword>
<dbReference type="InterPro" id="IPR001296">
    <property type="entry name" value="Glyco_trans_1"/>
</dbReference>
<dbReference type="OrthoDB" id="433681at2"/>
<dbReference type="CAZy" id="GT4">
    <property type="family name" value="Glycosyltransferase Family 4"/>
</dbReference>
<dbReference type="HOGENOM" id="CLU_009583_2_1_3"/>
<evidence type="ECO:0000259" key="1">
    <source>
        <dbReference type="Pfam" id="PF00534"/>
    </source>
</evidence>
<dbReference type="Pfam" id="PF00534">
    <property type="entry name" value="Glycos_transf_1"/>
    <property type="match status" value="1"/>
</dbReference>
<dbReference type="PANTHER" id="PTHR45947">
    <property type="entry name" value="SULFOQUINOVOSYL TRANSFERASE SQD2"/>
    <property type="match status" value="1"/>
</dbReference>
<geneLocation type="plasmid" evidence="3 4">
    <name>Cy782201</name>
</geneLocation>
<feature type="domain" description="Glycosyltransferase subfamily 4-like N-terminal" evidence="2">
    <location>
        <begin position="14"/>
        <end position="185"/>
    </location>
</feature>
<dbReference type="Pfam" id="PF13439">
    <property type="entry name" value="Glyco_transf_4"/>
    <property type="match status" value="1"/>
</dbReference>
<proteinExistence type="predicted"/>
<accession>E0UKX0</accession>
<keyword evidence="4" id="KW-1185">Reference proteome</keyword>
<name>E0UKX0_GLOV7</name>
<dbReference type="GO" id="GO:0016757">
    <property type="term" value="F:glycosyltransferase activity"/>
    <property type="evidence" value="ECO:0007669"/>
    <property type="project" value="InterPro"/>
</dbReference>
<dbReference type="PANTHER" id="PTHR45947:SF3">
    <property type="entry name" value="SULFOQUINOVOSYL TRANSFERASE SQD2"/>
    <property type="match status" value="1"/>
</dbReference>
<protein>
    <submittedName>
        <fullName evidence="3">Glycosyl transferase group 1</fullName>
    </submittedName>
</protein>
<evidence type="ECO:0000313" key="3">
    <source>
        <dbReference type="EMBL" id="ADN17600.1"/>
    </source>
</evidence>
<dbReference type="AlphaFoldDB" id="E0UKX0"/>
<organism evidence="3 4">
    <name type="scientific">Gloeothece verrucosa (strain PCC 7822)</name>
    <name type="common">Cyanothece sp. (strain PCC 7822)</name>
    <dbReference type="NCBI Taxonomy" id="497965"/>
    <lineage>
        <taxon>Bacteria</taxon>
        <taxon>Bacillati</taxon>
        <taxon>Cyanobacteriota</taxon>
        <taxon>Cyanophyceae</taxon>
        <taxon>Oscillatoriophycideae</taxon>
        <taxon>Chroococcales</taxon>
        <taxon>Aphanothecaceae</taxon>
        <taxon>Gloeothece</taxon>
        <taxon>Gloeothece verrucosa</taxon>
    </lineage>
</organism>
<sequence length="400" mass="44994">MKILIITPYVGANYGGIAKVVQDIAIALGSQGFNIDLITTNANDAQKLDVVFNHWLDQGKYRIRYFDSWNKHDFILSLSLITWLFKNINNYDIIHTHTIFSPLILITQWLCQRKKIPYLVTPHGMLEPWALSYKSWKKNFYYNIFEKKALQKASLIQVIANLEADHVQSLGFKHYVIIPNGIDHNEFAFLSDPESFYQQFPQTRHKTLILFLGRIDPKKGLDLLAPAFARVHSQFPETHLVVAGPDNIGFLSTVERFFAEAKCLNAVTFTGMLTGKLKYAALAAASLYIAPSYSEGFSMSVLEGMASGLSCIITTGCNFPEAATAKAALIVEPMADAIADALNYCLSHPQEAKAMGNRAREFILNNYTWEKSAKKLIDVYKFLLIKNSCQNPSVNFSEKA</sequence>
<dbReference type="Gene3D" id="3.40.50.2000">
    <property type="entry name" value="Glycogen Phosphorylase B"/>
    <property type="match status" value="2"/>
</dbReference>
<evidence type="ECO:0000313" key="4">
    <source>
        <dbReference type="Proteomes" id="UP000008206"/>
    </source>
</evidence>
<keyword evidence="3" id="KW-0614">Plasmid</keyword>
<feature type="domain" description="Glycosyl transferase family 1" evidence="1">
    <location>
        <begin position="205"/>
        <end position="361"/>
    </location>
</feature>
<evidence type="ECO:0000259" key="2">
    <source>
        <dbReference type="Pfam" id="PF13439"/>
    </source>
</evidence>
<gene>
    <name evidence="3" type="ordered locus">Cyan7822_5739</name>
</gene>
<dbReference type="EMBL" id="CP002199">
    <property type="protein sequence ID" value="ADN17600.1"/>
    <property type="molecule type" value="Genomic_DNA"/>
</dbReference>
<dbReference type="KEGG" id="cyj:Cyan7822_5739"/>
<dbReference type="InterPro" id="IPR050194">
    <property type="entry name" value="Glycosyltransferase_grp1"/>
</dbReference>
<dbReference type="Proteomes" id="UP000008206">
    <property type="component" value="Plasmid Cy782201"/>
</dbReference>
<dbReference type="SUPFAM" id="SSF53756">
    <property type="entry name" value="UDP-Glycosyltransferase/glycogen phosphorylase"/>
    <property type="match status" value="1"/>
</dbReference>
<dbReference type="RefSeq" id="WP_013334350.1">
    <property type="nucleotide sequence ID" value="NC_014533.1"/>
</dbReference>